<gene>
    <name evidence="3" type="ORF">L3V18_06775</name>
</gene>
<evidence type="ECO:0000259" key="2">
    <source>
        <dbReference type="Pfam" id="PF01979"/>
    </source>
</evidence>
<dbReference type="SUPFAM" id="SSF51338">
    <property type="entry name" value="Composite domain of metallo-dependent hydrolases"/>
    <property type="match status" value="1"/>
</dbReference>
<dbReference type="PANTHER" id="PTHR43135:SF3">
    <property type="entry name" value="ALPHA-D-RIBOSE 1-METHYLPHOSPHONATE 5-TRIPHOSPHATE DIPHOSPHATASE"/>
    <property type="match status" value="1"/>
</dbReference>
<dbReference type="Gene3D" id="3.20.20.140">
    <property type="entry name" value="Metal-dependent hydrolases"/>
    <property type="match status" value="1"/>
</dbReference>
<organism evidence="3 4">
    <name type="scientific">Marilutibacter chinensis</name>
    <dbReference type="NCBI Taxonomy" id="2912247"/>
    <lineage>
        <taxon>Bacteria</taxon>
        <taxon>Pseudomonadati</taxon>
        <taxon>Pseudomonadota</taxon>
        <taxon>Gammaproteobacteria</taxon>
        <taxon>Lysobacterales</taxon>
        <taxon>Lysobacteraceae</taxon>
        <taxon>Marilutibacter</taxon>
    </lineage>
</organism>
<dbReference type="InterPro" id="IPR011059">
    <property type="entry name" value="Metal-dep_hydrolase_composite"/>
</dbReference>
<dbReference type="InterPro" id="IPR051781">
    <property type="entry name" value="Metallo-dep_Hydrolase"/>
</dbReference>
<dbReference type="EMBL" id="JAKJPO010000003">
    <property type="protein sequence ID" value="MCF7221496.1"/>
    <property type="molecule type" value="Genomic_DNA"/>
</dbReference>
<reference evidence="3" key="1">
    <citation type="submission" date="2022-01" db="EMBL/GenBank/DDBJ databases">
        <title>Lysobacter chinensis sp. nov., a bacterium isolated from cow dung compost.</title>
        <authorList>
            <person name="Liu Y."/>
        </authorList>
    </citation>
    <scope>NUCLEOTIDE SEQUENCE</scope>
    <source>
        <strain evidence="3">TLK-CK17</strain>
    </source>
</reference>
<dbReference type="RefSeq" id="WP_237053925.1">
    <property type="nucleotide sequence ID" value="NZ_JAKJPO010000003.1"/>
</dbReference>
<feature type="signal peptide" evidence="1">
    <location>
        <begin position="1"/>
        <end position="33"/>
    </location>
</feature>
<sequence>MRIPFLSWPRPAIAALALTAILVLAAITGAARAATTLALDNVRIVDVERARSTPPRCLRIENGRIVRIARPESRACRRDARTVDMQGRHLMPGLIDMHAHLSLGPLQMRRERGQLTMVADPDDAIAAHNARRLVAFGVTTIRNPGGDLAAAARYREALDAGRLTGPESFDAGPVINNTAIRGLAAAASDPDEVRQVVADQVEAGADWIKLYTGLDREQLRAGIEAAHTHGRPAVAHLDAIAWPDALEMGLDAIVHLMPTSPDLLDPQARRAWQADARAGTFAFFEWWEHFDPDGAEADRVVAAFERHRPVFDATLVAFHAAFVQDLDNDYKDDARRHAHPALQASWNDWFTFAIGWKPEDFVRARAIWPKVQRMAVRLYATDAYLTLGTDMSNPWIAPGISLHREMQLLAEAGVPAATILRAATVNAAAALGAKRRLGRIVPGHEADLLVLDADPLQDIRNTRAIHAVVLDGQLLDTAALDALKGE</sequence>
<feature type="chain" id="PRO_5047528552" evidence="1">
    <location>
        <begin position="34"/>
        <end position="486"/>
    </location>
</feature>
<comment type="caution">
    <text evidence="3">The sequence shown here is derived from an EMBL/GenBank/DDBJ whole genome shotgun (WGS) entry which is preliminary data.</text>
</comment>
<protein>
    <submittedName>
        <fullName evidence="3">Amidohydrolase family protein</fullName>
    </submittedName>
</protein>
<dbReference type="Proteomes" id="UP001430796">
    <property type="component" value="Unassembled WGS sequence"/>
</dbReference>
<reference evidence="3" key="2">
    <citation type="submission" date="2022-01" db="EMBL/GenBank/DDBJ databases">
        <authorList>
            <person name="Zhou L.Y."/>
        </authorList>
    </citation>
    <scope>NUCLEOTIDE SEQUENCE</scope>
    <source>
        <strain evidence="3">TLK-CK17</strain>
    </source>
</reference>
<keyword evidence="4" id="KW-1185">Reference proteome</keyword>
<evidence type="ECO:0000313" key="4">
    <source>
        <dbReference type="Proteomes" id="UP001430796"/>
    </source>
</evidence>
<dbReference type="Pfam" id="PF01979">
    <property type="entry name" value="Amidohydro_1"/>
    <property type="match status" value="1"/>
</dbReference>
<dbReference type="InterPro" id="IPR006680">
    <property type="entry name" value="Amidohydro-rel"/>
</dbReference>
<dbReference type="InterPro" id="IPR032466">
    <property type="entry name" value="Metal_Hydrolase"/>
</dbReference>
<feature type="domain" description="Amidohydrolase-related" evidence="2">
    <location>
        <begin position="373"/>
        <end position="474"/>
    </location>
</feature>
<name>A0ABS9HRD8_9GAMM</name>
<accession>A0ABS9HRD8</accession>
<keyword evidence="1" id="KW-0732">Signal</keyword>
<dbReference type="SUPFAM" id="SSF51556">
    <property type="entry name" value="Metallo-dependent hydrolases"/>
    <property type="match status" value="1"/>
</dbReference>
<proteinExistence type="predicted"/>
<evidence type="ECO:0000313" key="3">
    <source>
        <dbReference type="EMBL" id="MCF7221496.1"/>
    </source>
</evidence>
<dbReference type="PANTHER" id="PTHR43135">
    <property type="entry name" value="ALPHA-D-RIBOSE 1-METHYLPHOSPHONATE 5-TRIPHOSPHATE DIPHOSPHATASE"/>
    <property type="match status" value="1"/>
</dbReference>
<evidence type="ECO:0000256" key="1">
    <source>
        <dbReference type="SAM" id="SignalP"/>
    </source>
</evidence>
<dbReference type="Gene3D" id="2.30.40.10">
    <property type="entry name" value="Urease, subunit C, domain 1"/>
    <property type="match status" value="1"/>
</dbReference>